<dbReference type="PROSITE" id="PS50071">
    <property type="entry name" value="HOMEOBOX_2"/>
    <property type="match status" value="1"/>
</dbReference>
<dbReference type="Pfam" id="PF05920">
    <property type="entry name" value="Homeobox_KN"/>
    <property type="match status" value="1"/>
</dbReference>
<feature type="domain" description="Homeobox" evidence="8">
    <location>
        <begin position="11"/>
        <end position="74"/>
    </location>
</feature>
<dbReference type="Gene3D" id="1.10.10.60">
    <property type="entry name" value="Homeodomain-like"/>
    <property type="match status" value="1"/>
</dbReference>
<evidence type="ECO:0000256" key="1">
    <source>
        <dbReference type="ARBA" id="ARBA00004123"/>
    </source>
</evidence>
<dbReference type="AlphaFoldDB" id="A0ABD2QHF1"/>
<evidence type="ECO:0000256" key="2">
    <source>
        <dbReference type="ARBA" id="ARBA00008446"/>
    </source>
</evidence>
<reference evidence="9 10" key="1">
    <citation type="submission" date="2024-11" db="EMBL/GenBank/DDBJ databases">
        <title>Adaptive evolution of stress response genes in parasites aligns with host niche diversity.</title>
        <authorList>
            <person name="Hahn C."/>
            <person name="Resl P."/>
        </authorList>
    </citation>
    <scope>NUCLEOTIDE SEQUENCE [LARGE SCALE GENOMIC DNA]</scope>
    <source>
        <strain evidence="9">EGGRZ-B1_66</strain>
        <tissue evidence="9">Body</tissue>
    </source>
</reference>
<evidence type="ECO:0000313" key="10">
    <source>
        <dbReference type="Proteomes" id="UP001626550"/>
    </source>
</evidence>
<proteinExistence type="inferred from homology"/>
<dbReference type="PANTHER" id="PTHR11211">
    <property type="entry name" value="IROQUOIS-CLASS HOMEODOMAIN PROTEIN IRX"/>
    <property type="match status" value="1"/>
</dbReference>
<organism evidence="9 10">
    <name type="scientific">Cichlidogyrus casuarinus</name>
    <dbReference type="NCBI Taxonomy" id="1844966"/>
    <lineage>
        <taxon>Eukaryota</taxon>
        <taxon>Metazoa</taxon>
        <taxon>Spiralia</taxon>
        <taxon>Lophotrochozoa</taxon>
        <taxon>Platyhelminthes</taxon>
        <taxon>Monogenea</taxon>
        <taxon>Monopisthocotylea</taxon>
        <taxon>Dactylogyridea</taxon>
        <taxon>Ancyrocephalidae</taxon>
        <taxon>Cichlidogyrus</taxon>
    </lineage>
</organism>
<name>A0ABD2QHF1_9PLAT</name>
<dbReference type="CDD" id="cd00086">
    <property type="entry name" value="homeodomain"/>
    <property type="match status" value="1"/>
</dbReference>
<feature type="DNA-binding region" description="Homeobox" evidence="6">
    <location>
        <begin position="13"/>
        <end position="75"/>
    </location>
</feature>
<dbReference type="PANTHER" id="PTHR11211:SF40">
    <property type="entry name" value="MIRROR, ISOFORM C"/>
    <property type="match status" value="1"/>
</dbReference>
<evidence type="ECO:0000256" key="7">
    <source>
        <dbReference type="SAM" id="MobiDB-lite"/>
    </source>
</evidence>
<keyword evidence="10" id="KW-1185">Reference proteome</keyword>
<dbReference type="EMBL" id="JBJKFK010000184">
    <property type="protein sequence ID" value="KAL3318970.1"/>
    <property type="molecule type" value="Genomic_DNA"/>
</dbReference>
<dbReference type="InterPro" id="IPR001356">
    <property type="entry name" value="HD"/>
</dbReference>
<dbReference type="SMART" id="SM00389">
    <property type="entry name" value="HOX"/>
    <property type="match status" value="1"/>
</dbReference>
<gene>
    <name evidence="9" type="ORF">Ciccas_002365</name>
</gene>
<keyword evidence="5 6" id="KW-0539">Nucleus</keyword>
<dbReference type="GO" id="GO:0005634">
    <property type="term" value="C:nucleus"/>
    <property type="evidence" value="ECO:0007669"/>
    <property type="project" value="UniProtKB-SubCell"/>
</dbReference>
<dbReference type="GO" id="GO:0003677">
    <property type="term" value="F:DNA binding"/>
    <property type="evidence" value="ECO:0007669"/>
    <property type="project" value="UniProtKB-UniRule"/>
</dbReference>
<feature type="compositionally biased region" description="Acidic residues" evidence="7">
    <location>
        <begin position="86"/>
        <end position="101"/>
    </location>
</feature>
<comment type="similarity">
    <text evidence="2">Belongs to the TALE/IRO homeobox family.</text>
</comment>
<sequence length="260" mass="29223">MGQSQQQTLEIPPTARRKNATRESTATLKAWLQEHIKNPYPTKGEKIMLAIITKMTLTQVSTWFANARRRLKKENKMTWTPKNRGEEDDDYMEEGEESNSEEQERKLEESASSTASPAAHEDDTVKIKMRGQAATGSSLLDEIPCLDSNLLWNEKRTYNPPVVTQQSSSDYARAVAGYNFGKSYATGASQCYTDRSLDPLNRPPAVLPFLNSYGGYSAVYNPSATPWPEYHPLSLARTQEEAQLGYQSSVYAKRDESPLI</sequence>
<protein>
    <recommendedName>
        <fullName evidence="8">Homeobox domain-containing protein</fullName>
    </recommendedName>
</protein>
<dbReference type="InterPro" id="IPR017970">
    <property type="entry name" value="Homeobox_CS"/>
</dbReference>
<dbReference type="Proteomes" id="UP001626550">
    <property type="component" value="Unassembled WGS sequence"/>
</dbReference>
<feature type="region of interest" description="Disordered" evidence="7">
    <location>
        <begin position="76"/>
        <end position="124"/>
    </location>
</feature>
<evidence type="ECO:0000313" key="9">
    <source>
        <dbReference type="EMBL" id="KAL3318970.1"/>
    </source>
</evidence>
<evidence type="ECO:0000256" key="5">
    <source>
        <dbReference type="ARBA" id="ARBA00023242"/>
    </source>
</evidence>
<evidence type="ECO:0000259" key="8">
    <source>
        <dbReference type="PROSITE" id="PS50071"/>
    </source>
</evidence>
<comment type="caution">
    <text evidence="9">The sequence shown here is derived from an EMBL/GenBank/DDBJ whole genome shotgun (WGS) entry which is preliminary data.</text>
</comment>
<keyword evidence="3 6" id="KW-0238">DNA-binding</keyword>
<dbReference type="PROSITE" id="PS00027">
    <property type="entry name" value="HOMEOBOX_1"/>
    <property type="match status" value="1"/>
</dbReference>
<feature type="region of interest" description="Disordered" evidence="7">
    <location>
        <begin position="1"/>
        <end position="24"/>
    </location>
</feature>
<evidence type="ECO:0000256" key="3">
    <source>
        <dbReference type="ARBA" id="ARBA00023125"/>
    </source>
</evidence>
<dbReference type="InterPro" id="IPR009057">
    <property type="entry name" value="Homeodomain-like_sf"/>
</dbReference>
<dbReference type="FunFam" id="1.10.10.60:FF:000003">
    <property type="entry name" value="Iroquois-class homeobox protein IRX"/>
    <property type="match status" value="1"/>
</dbReference>
<comment type="subcellular location">
    <subcellularLocation>
        <location evidence="1 6">Nucleus</location>
    </subcellularLocation>
</comment>
<accession>A0ABD2QHF1</accession>
<keyword evidence="4 6" id="KW-0371">Homeobox</keyword>
<dbReference type="SUPFAM" id="SSF46689">
    <property type="entry name" value="Homeodomain-like"/>
    <property type="match status" value="1"/>
</dbReference>
<evidence type="ECO:0000256" key="4">
    <source>
        <dbReference type="ARBA" id="ARBA00023155"/>
    </source>
</evidence>
<evidence type="ECO:0000256" key="6">
    <source>
        <dbReference type="PROSITE-ProRule" id="PRU00108"/>
    </source>
</evidence>
<dbReference type="InterPro" id="IPR008422">
    <property type="entry name" value="KN_HD"/>
</dbReference>